<dbReference type="EMBL" id="BHWB01000004">
    <property type="protein sequence ID" value="GCB34805.1"/>
    <property type="molecule type" value="Genomic_DNA"/>
</dbReference>
<gene>
    <name evidence="2" type="ORF">KGMB02408_17500</name>
</gene>
<proteinExistence type="predicted"/>
<dbReference type="Gene3D" id="2.60.40.2620">
    <property type="entry name" value="Fimbrillin-like"/>
    <property type="match status" value="1"/>
</dbReference>
<accession>A0A401LTB8</accession>
<name>A0A401LTB8_9BACE</name>
<protein>
    <recommendedName>
        <fullName evidence="4">Fimbrillin family protein</fullName>
    </recommendedName>
</protein>
<feature type="signal peptide" evidence="1">
    <location>
        <begin position="1"/>
        <end position="22"/>
    </location>
</feature>
<dbReference type="AlphaFoldDB" id="A0A401LTB8"/>
<evidence type="ECO:0000313" key="2">
    <source>
        <dbReference type="EMBL" id="GCB34805.1"/>
    </source>
</evidence>
<reference evidence="2 3" key="1">
    <citation type="submission" date="2018-10" db="EMBL/GenBank/DDBJ databases">
        <title>Draft Genome Sequence of Bacteroides sp. KCTC 15687.</title>
        <authorList>
            <person name="Yu S.Y."/>
            <person name="Kim J.S."/>
            <person name="Oh B.S."/>
            <person name="Park S.H."/>
            <person name="Kang S.W."/>
            <person name="Park J.E."/>
            <person name="Choi S.H."/>
            <person name="Han K.I."/>
            <person name="Lee K.C."/>
            <person name="Eom M.K."/>
            <person name="Suh M.K."/>
            <person name="Lee D.H."/>
            <person name="Yoon H."/>
            <person name="Kim B."/>
            <person name="Yang S.J."/>
            <person name="Lee J.S."/>
            <person name="Lee J.H."/>
        </authorList>
    </citation>
    <scope>NUCLEOTIDE SEQUENCE [LARGE SCALE GENOMIC DNA]</scope>
    <source>
        <strain evidence="2 3">KCTC 15687</strain>
    </source>
</reference>
<organism evidence="2 3">
    <name type="scientific">Bacteroides faecalis</name>
    <dbReference type="NCBI Taxonomy" id="2447885"/>
    <lineage>
        <taxon>Bacteria</taxon>
        <taxon>Pseudomonadati</taxon>
        <taxon>Bacteroidota</taxon>
        <taxon>Bacteroidia</taxon>
        <taxon>Bacteroidales</taxon>
        <taxon>Bacteroidaceae</taxon>
        <taxon>Bacteroides</taxon>
    </lineage>
</organism>
<feature type="chain" id="PRO_5019507451" description="Fimbrillin family protein" evidence="1">
    <location>
        <begin position="23"/>
        <end position="332"/>
    </location>
</feature>
<dbReference type="CDD" id="cd13121">
    <property type="entry name" value="BF2867_like_C"/>
    <property type="match status" value="1"/>
</dbReference>
<dbReference type="PROSITE" id="PS51257">
    <property type="entry name" value="PROKAR_LIPOPROTEIN"/>
    <property type="match status" value="1"/>
</dbReference>
<evidence type="ECO:0000256" key="1">
    <source>
        <dbReference type="SAM" id="SignalP"/>
    </source>
</evidence>
<comment type="caution">
    <text evidence="2">The sequence shown here is derived from an EMBL/GenBank/DDBJ whole genome shotgun (WGS) entry which is preliminary data.</text>
</comment>
<sequence length="332" mass="33980">MRFSPVLLSAVLLLCGCGNELAAPGADEYGNELVPVQVSAVALSADVDGSDAPETRAATPIITNGVTMGVFRVADATKGITAQNNVEYTYSTATNSWSNASSPILVGGLAPHLCAYYPYGAVNFAADATTATLTAQRYDAAKDLCYAGSATAEVTNKAPNAGFAMKHAYSKVTLNITRDATYSAAMGSCKINQVGFKPVAGTLSAVTSLDISKEMSAQTASASSGLVYNTVASDDINAGINVGASGSIDLLIPPTTVSAEMLLTVTVDGEARAVSIPAASLGTLAAGKHYAIQAKIVGLALLQLQAVTTINQDWSSIPTTPNGSFEEVKPQI</sequence>
<keyword evidence="3" id="KW-1185">Reference proteome</keyword>
<dbReference type="Proteomes" id="UP000288079">
    <property type="component" value="Unassembled WGS sequence"/>
</dbReference>
<evidence type="ECO:0008006" key="4">
    <source>
        <dbReference type="Google" id="ProtNLM"/>
    </source>
</evidence>
<evidence type="ECO:0000313" key="3">
    <source>
        <dbReference type="Proteomes" id="UP000288079"/>
    </source>
</evidence>
<dbReference type="InterPro" id="IPR025049">
    <property type="entry name" value="Mfa-like_1"/>
</dbReference>
<dbReference type="Gene3D" id="2.60.40.2630">
    <property type="match status" value="1"/>
</dbReference>
<dbReference type="Pfam" id="PF13149">
    <property type="entry name" value="Mfa_like_1"/>
    <property type="match status" value="1"/>
</dbReference>
<dbReference type="CDD" id="cd13120">
    <property type="entry name" value="BF2867_like_N"/>
    <property type="match status" value="1"/>
</dbReference>
<dbReference type="InterPro" id="IPR042278">
    <property type="entry name" value="Mfa-like_1_N"/>
</dbReference>
<keyword evidence="1" id="KW-0732">Signal</keyword>